<evidence type="ECO:0000313" key="7">
    <source>
        <dbReference type="Proteomes" id="UP001597347"/>
    </source>
</evidence>
<dbReference type="Gene3D" id="3.30.200.20">
    <property type="entry name" value="Phosphorylase Kinase, domain 1"/>
    <property type="match status" value="1"/>
</dbReference>
<dbReference type="InterPro" id="IPR000719">
    <property type="entry name" value="Prot_kinase_dom"/>
</dbReference>
<accession>A0ABW4LBD4</accession>
<dbReference type="InterPro" id="IPR017441">
    <property type="entry name" value="Protein_kinase_ATP_BS"/>
</dbReference>
<keyword evidence="1 3" id="KW-0547">Nucleotide-binding</keyword>
<dbReference type="PROSITE" id="PS00108">
    <property type="entry name" value="PROTEIN_KINASE_ST"/>
    <property type="match status" value="1"/>
</dbReference>
<feature type="domain" description="Protein kinase" evidence="5">
    <location>
        <begin position="38"/>
        <end position="298"/>
    </location>
</feature>
<evidence type="ECO:0000313" key="6">
    <source>
        <dbReference type="EMBL" id="MFD1720439.1"/>
    </source>
</evidence>
<organism evidence="6 7">
    <name type="scientific">Amnibacterium endophyticum</name>
    <dbReference type="NCBI Taxonomy" id="2109337"/>
    <lineage>
        <taxon>Bacteria</taxon>
        <taxon>Bacillati</taxon>
        <taxon>Actinomycetota</taxon>
        <taxon>Actinomycetes</taxon>
        <taxon>Micrococcales</taxon>
        <taxon>Microbacteriaceae</taxon>
        <taxon>Amnibacterium</taxon>
    </lineage>
</organism>
<dbReference type="Gene3D" id="1.10.510.10">
    <property type="entry name" value="Transferase(Phosphotransferase) domain 1"/>
    <property type="match status" value="1"/>
</dbReference>
<dbReference type="GO" id="GO:0016301">
    <property type="term" value="F:kinase activity"/>
    <property type="evidence" value="ECO:0007669"/>
    <property type="project" value="UniProtKB-KW"/>
</dbReference>
<protein>
    <submittedName>
        <fullName evidence="6">Protein kinase</fullName>
    </submittedName>
</protein>
<dbReference type="SUPFAM" id="SSF56112">
    <property type="entry name" value="Protein kinase-like (PK-like)"/>
    <property type="match status" value="1"/>
</dbReference>
<proteinExistence type="predicted"/>
<feature type="region of interest" description="Disordered" evidence="4">
    <location>
        <begin position="1"/>
        <end position="26"/>
    </location>
</feature>
<evidence type="ECO:0000256" key="1">
    <source>
        <dbReference type="ARBA" id="ARBA00022741"/>
    </source>
</evidence>
<dbReference type="EMBL" id="JBHUEA010000003">
    <property type="protein sequence ID" value="MFD1720439.1"/>
    <property type="molecule type" value="Genomic_DNA"/>
</dbReference>
<dbReference type="SMART" id="SM00065">
    <property type="entry name" value="GAF"/>
    <property type="match status" value="1"/>
</dbReference>
<evidence type="ECO:0000256" key="2">
    <source>
        <dbReference type="ARBA" id="ARBA00022840"/>
    </source>
</evidence>
<dbReference type="PANTHER" id="PTHR43102:SF2">
    <property type="entry name" value="GAF DOMAIN-CONTAINING PROTEIN"/>
    <property type="match status" value="1"/>
</dbReference>
<feature type="compositionally biased region" description="Basic and acidic residues" evidence="4">
    <location>
        <begin position="1"/>
        <end position="11"/>
    </location>
</feature>
<dbReference type="InterPro" id="IPR011009">
    <property type="entry name" value="Kinase-like_dom_sf"/>
</dbReference>
<comment type="caution">
    <text evidence="6">The sequence shown here is derived from an EMBL/GenBank/DDBJ whole genome shotgun (WGS) entry which is preliminary data.</text>
</comment>
<gene>
    <name evidence="6" type="ORF">ACFSBI_02660</name>
</gene>
<dbReference type="Pfam" id="PF01590">
    <property type="entry name" value="GAF"/>
    <property type="match status" value="1"/>
</dbReference>
<dbReference type="RefSeq" id="WP_377931766.1">
    <property type="nucleotide sequence ID" value="NZ_JBHUEA010000003.1"/>
</dbReference>
<evidence type="ECO:0000259" key="5">
    <source>
        <dbReference type="PROSITE" id="PS50011"/>
    </source>
</evidence>
<dbReference type="PROSITE" id="PS50011">
    <property type="entry name" value="PROTEIN_KINASE_DOM"/>
    <property type="match status" value="1"/>
</dbReference>
<evidence type="ECO:0000256" key="3">
    <source>
        <dbReference type="PROSITE-ProRule" id="PRU10141"/>
    </source>
</evidence>
<dbReference type="CDD" id="cd14014">
    <property type="entry name" value="STKc_PknB_like"/>
    <property type="match status" value="1"/>
</dbReference>
<dbReference type="InterPro" id="IPR003018">
    <property type="entry name" value="GAF"/>
</dbReference>
<dbReference type="Gene3D" id="3.30.450.40">
    <property type="match status" value="1"/>
</dbReference>
<sequence>MPAVFHRDRAAARPSDASRTQPAPRPVEVEGSVLDGRYRLDAMIGEGGMATVHAATDQLLDRSVAIKVFRPGRATRGELQVQEAEARVLASMNHYALVTLFDAGIENVDTGTPQMYLVMEHVAGGDLRARLRHGPLSVVETAWLGFDLSEALDYVHQAGLLHRDIKPANVLLSTLRSAKPIVGKLADFGIAALVGEEDESEWIPGTAAYVSPEQVEGHDADPRSDVYSLGLVLLEAVTGRVEYPGDDQHSALSRLERDPVIPADLPEKVQQVLRGMTAFEPADRIGLTEAALQLQQYLVDVLIEAREGDRAPGPIVDDERERVAALRGYGILDTGPDETFDAITRIAGAILDTPIALVTLVVEDRVWFKSHLGWDEQQVDRDVAFCTTTTPGTARPWTIPDATQDPRTRANPLVVQDPAVRSYAGAPLIDRDGHDLGALCVFDRRPREFTEQQLNALGDLAGLVMHEIEMRDATRRALFDRR</sequence>
<evidence type="ECO:0000256" key="4">
    <source>
        <dbReference type="SAM" id="MobiDB-lite"/>
    </source>
</evidence>
<dbReference type="PANTHER" id="PTHR43102">
    <property type="entry name" value="SLR1143 PROTEIN"/>
    <property type="match status" value="1"/>
</dbReference>
<dbReference type="Pfam" id="PF00069">
    <property type="entry name" value="Pkinase"/>
    <property type="match status" value="1"/>
</dbReference>
<keyword evidence="7" id="KW-1185">Reference proteome</keyword>
<name>A0ABW4LBD4_9MICO</name>
<dbReference type="SUPFAM" id="SSF55781">
    <property type="entry name" value="GAF domain-like"/>
    <property type="match status" value="1"/>
</dbReference>
<dbReference type="Proteomes" id="UP001597347">
    <property type="component" value="Unassembled WGS sequence"/>
</dbReference>
<keyword evidence="2 3" id="KW-0067">ATP-binding</keyword>
<keyword evidence="6" id="KW-0418">Kinase</keyword>
<keyword evidence="6" id="KW-0808">Transferase</keyword>
<dbReference type="SMART" id="SM00220">
    <property type="entry name" value="S_TKc"/>
    <property type="match status" value="1"/>
</dbReference>
<dbReference type="PROSITE" id="PS00107">
    <property type="entry name" value="PROTEIN_KINASE_ATP"/>
    <property type="match status" value="1"/>
</dbReference>
<feature type="binding site" evidence="3">
    <location>
        <position position="67"/>
    </location>
    <ligand>
        <name>ATP</name>
        <dbReference type="ChEBI" id="CHEBI:30616"/>
    </ligand>
</feature>
<reference evidence="7" key="1">
    <citation type="journal article" date="2019" name="Int. J. Syst. Evol. Microbiol.">
        <title>The Global Catalogue of Microorganisms (GCM) 10K type strain sequencing project: providing services to taxonomists for standard genome sequencing and annotation.</title>
        <authorList>
            <consortium name="The Broad Institute Genomics Platform"/>
            <consortium name="The Broad Institute Genome Sequencing Center for Infectious Disease"/>
            <person name="Wu L."/>
            <person name="Ma J."/>
        </authorList>
    </citation>
    <scope>NUCLEOTIDE SEQUENCE [LARGE SCALE GENOMIC DNA]</scope>
    <source>
        <strain evidence="7">CGMCC 1.12471</strain>
    </source>
</reference>
<dbReference type="InterPro" id="IPR008271">
    <property type="entry name" value="Ser/Thr_kinase_AS"/>
</dbReference>
<dbReference type="InterPro" id="IPR029016">
    <property type="entry name" value="GAF-like_dom_sf"/>
</dbReference>